<keyword evidence="2" id="KW-1185">Reference proteome</keyword>
<protein>
    <submittedName>
        <fullName evidence="1">Uncharacterized protein</fullName>
    </submittedName>
</protein>
<reference evidence="1" key="2">
    <citation type="submission" date="2014-06" db="EMBL/GenBank/DDBJ databases">
        <title>Draft genome sequence of Clostridium spiroforme (DSM 1552).</title>
        <authorList>
            <person name="Sudarsanam P."/>
            <person name="Ley R."/>
            <person name="Guruge J."/>
            <person name="Turnbaugh P.J."/>
            <person name="Mahowald M."/>
            <person name="Liep D."/>
            <person name="Gordon J."/>
        </authorList>
    </citation>
    <scope>NUCLEOTIDE SEQUENCE</scope>
    <source>
        <strain evidence="1">DSM 1552</strain>
    </source>
</reference>
<sequence length="64" mass="7554">MTYKMNAEDFIEIAEYINDNYISKDECSEIDLYRVLSSIDNSLSDIAMYLKNQLVVKKIWPNQL</sequence>
<gene>
    <name evidence="1" type="ORF">CLOSPI_02089</name>
</gene>
<evidence type="ECO:0000313" key="1">
    <source>
        <dbReference type="EMBL" id="EDS74504.1"/>
    </source>
</evidence>
<reference evidence="1" key="1">
    <citation type="submission" date="2008-02" db="EMBL/GenBank/DDBJ databases">
        <authorList>
            <person name="Fulton L."/>
            <person name="Clifton S."/>
            <person name="Fulton B."/>
            <person name="Xu J."/>
            <person name="Minx P."/>
            <person name="Pepin K.H."/>
            <person name="Johnson M."/>
            <person name="Thiruvilangam P."/>
            <person name="Bhonagiri V."/>
            <person name="Nash W.E."/>
            <person name="Mardis E.R."/>
            <person name="Wilson R.K."/>
        </authorList>
    </citation>
    <scope>NUCLEOTIDE SEQUENCE [LARGE SCALE GENOMIC DNA]</scope>
    <source>
        <strain evidence="1">DSM 1552</strain>
    </source>
</reference>
<dbReference type="AlphaFoldDB" id="B1C4C0"/>
<dbReference type="EMBL" id="ABIK02000014">
    <property type="protein sequence ID" value="EDS74504.1"/>
    <property type="molecule type" value="Genomic_DNA"/>
</dbReference>
<name>B1C4C0_9FIRM</name>
<evidence type="ECO:0000313" key="2">
    <source>
        <dbReference type="Proteomes" id="UP000004910"/>
    </source>
</evidence>
<proteinExistence type="predicted"/>
<comment type="caution">
    <text evidence="1">The sequence shown here is derived from an EMBL/GenBank/DDBJ whole genome shotgun (WGS) entry which is preliminary data.</text>
</comment>
<organism evidence="1 2">
    <name type="scientific">Thomasclavelia spiroformis DSM 1552</name>
    <dbReference type="NCBI Taxonomy" id="428126"/>
    <lineage>
        <taxon>Bacteria</taxon>
        <taxon>Bacillati</taxon>
        <taxon>Bacillota</taxon>
        <taxon>Erysipelotrichia</taxon>
        <taxon>Erysipelotrichales</taxon>
        <taxon>Coprobacillaceae</taxon>
        <taxon>Thomasclavelia</taxon>
    </lineage>
</organism>
<dbReference type="Proteomes" id="UP000004910">
    <property type="component" value="Unassembled WGS sequence"/>
</dbReference>
<accession>B1C4C0</accession>
<dbReference type="HOGENOM" id="CLU_2859877_0_0_9"/>